<dbReference type="EMBL" id="KY684103">
    <property type="protein sequence ID" value="ARF10183.1"/>
    <property type="molecule type" value="Genomic_DNA"/>
</dbReference>
<reference evidence="1" key="1">
    <citation type="journal article" date="2017" name="Science">
        <title>Giant viruses with an expanded complement of translation system components.</title>
        <authorList>
            <person name="Schulz F."/>
            <person name="Yutin N."/>
            <person name="Ivanova N.N."/>
            <person name="Ortega D.R."/>
            <person name="Lee T.K."/>
            <person name="Vierheilig J."/>
            <person name="Daims H."/>
            <person name="Horn M."/>
            <person name="Wagner M."/>
            <person name="Jensen G.J."/>
            <person name="Kyrpides N.C."/>
            <person name="Koonin E.V."/>
            <person name="Woyke T."/>
        </authorList>
    </citation>
    <scope>NUCLEOTIDE SEQUENCE</scope>
    <source>
        <strain evidence="1">HKV1</strain>
    </source>
</reference>
<proteinExistence type="predicted"/>
<name>A0A1V0SEP3_9VIRU</name>
<organism evidence="1">
    <name type="scientific">Hokovirus HKV1</name>
    <dbReference type="NCBI Taxonomy" id="1977638"/>
    <lineage>
        <taxon>Viruses</taxon>
        <taxon>Varidnaviria</taxon>
        <taxon>Bamfordvirae</taxon>
        <taxon>Nucleocytoviricota</taxon>
        <taxon>Megaviricetes</taxon>
        <taxon>Imitervirales</taxon>
        <taxon>Mimiviridae</taxon>
        <taxon>Klosneuvirinae</taxon>
        <taxon>Hokovirus</taxon>
    </lineage>
</organism>
<evidence type="ECO:0000313" key="1">
    <source>
        <dbReference type="EMBL" id="ARF10183.1"/>
    </source>
</evidence>
<gene>
    <name evidence="1" type="ORF">Hokovirus_1_62</name>
</gene>
<sequence>MSLSKSEINLSKPETNLLSSLSGKNLLKIMDKYSIFKECLCSDIPKYREICDNPEKFQQIYNTLNSVFLTINSKETQRIYAFRGLKQNFFGIIYTILTILSGTKYYFERYLKNHSFTITNESGQNVTREMFNDKMMRLPNDPKEWFPLHLIVNEIELDNDNDTKWNVFCSSKHDWNIIEFMLYYTKGLFPLNNYHYYPGYYEFLEKNKININQNNYIDLLFS</sequence>
<accession>A0A1V0SEP3</accession>
<protein>
    <submittedName>
        <fullName evidence="1">Uncharacterized protein</fullName>
    </submittedName>
</protein>